<evidence type="ECO:0000313" key="2">
    <source>
        <dbReference type="Ensembl" id="ENSFHEP00000002239.1"/>
    </source>
</evidence>
<keyword evidence="3" id="KW-1185">Reference proteome</keyword>
<reference evidence="2" key="2">
    <citation type="submission" date="2025-09" db="UniProtKB">
        <authorList>
            <consortium name="Ensembl"/>
        </authorList>
    </citation>
    <scope>IDENTIFICATION</scope>
</reference>
<protein>
    <submittedName>
        <fullName evidence="2">Uncharacterized protein</fullName>
    </submittedName>
</protein>
<dbReference type="Proteomes" id="UP000265000">
    <property type="component" value="Unplaced"/>
</dbReference>
<proteinExistence type="predicted"/>
<evidence type="ECO:0000313" key="3">
    <source>
        <dbReference type="Proteomes" id="UP000265000"/>
    </source>
</evidence>
<organism evidence="2 3">
    <name type="scientific">Fundulus heteroclitus</name>
    <name type="common">Killifish</name>
    <name type="synonym">Mummichog</name>
    <dbReference type="NCBI Taxonomy" id="8078"/>
    <lineage>
        <taxon>Eukaryota</taxon>
        <taxon>Metazoa</taxon>
        <taxon>Chordata</taxon>
        <taxon>Craniata</taxon>
        <taxon>Vertebrata</taxon>
        <taxon>Euteleostomi</taxon>
        <taxon>Actinopterygii</taxon>
        <taxon>Neopterygii</taxon>
        <taxon>Teleostei</taxon>
        <taxon>Neoteleostei</taxon>
        <taxon>Acanthomorphata</taxon>
        <taxon>Ovalentaria</taxon>
        <taxon>Atherinomorphae</taxon>
        <taxon>Cyprinodontiformes</taxon>
        <taxon>Fundulidae</taxon>
        <taxon>Fundulus</taxon>
    </lineage>
</organism>
<name>A0A3Q2NSQ0_FUNHE</name>
<reference evidence="2" key="1">
    <citation type="submission" date="2025-08" db="UniProtKB">
        <authorList>
            <consortium name="Ensembl"/>
        </authorList>
    </citation>
    <scope>IDENTIFICATION</scope>
</reference>
<feature type="transmembrane region" description="Helical" evidence="1">
    <location>
        <begin position="54"/>
        <end position="75"/>
    </location>
</feature>
<keyword evidence="1" id="KW-1133">Transmembrane helix</keyword>
<sequence>MLAWDFPVRPDPPTVASDLVLTLHCRLSLRSCGHCFLPPQSHHQPPIIPSIKTVFPHLIFIVEFSFLVILVYCYLFPDQLC</sequence>
<dbReference type="AlphaFoldDB" id="A0A3Q2NSQ0"/>
<keyword evidence="1" id="KW-0472">Membrane</keyword>
<evidence type="ECO:0000256" key="1">
    <source>
        <dbReference type="SAM" id="Phobius"/>
    </source>
</evidence>
<keyword evidence="1" id="KW-0812">Transmembrane</keyword>
<accession>A0A3Q2NSQ0</accession>
<dbReference type="Ensembl" id="ENSFHET00000012556.1">
    <property type="protein sequence ID" value="ENSFHEP00000002239.1"/>
    <property type="gene ID" value="ENSFHEG00000000088.1"/>
</dbReference>